<keyword evidence="8" id="KW-1133">Transmembrane helix</keyword>
<dbReference type="AlphaFoldDB" id="A0A3Q7RYY3"/>
<dbReference type="STRING" id="9627.ENSVVUP00000000691"/>
<evidence type="ECO:0000313" key="25">
    <source>
        <dbReference type="RefSeq" id="XP_025852242.2"/>
    </source>
</evidence>
<comment type="catalytic activity">
    <reaction evidence="14">
        <text>AMP(out) + phosphate(in) = AMP(in) + phosphate(out)</text>
        <dbReference type="Rhea" id="RHEA:70259"/>
        <dbReference type="ChEBI" id="CHEBI:43474"/>
        <dbReference type="ChEBI" id="CHEBI:456215"/>
    </reaction>
</comment>
<dbReference type="InterPro" id="IPR018108">
    <property type="entry name" value="MCP_transmembrane"/>
</dbReference>
<dbReference type="Pfam" id="PF00153">
    <property type="entry name" value="Mito_carr"/>
    <property type="match status" value="3"/>
</dbReference>
<evidence type="ECO:0000256" key="2">
    <source>
        <dbReference type="ARBA" id="ARBA00006375"/>
    </source>
</evidence>
<evidence type="ECO:0000313" key="24">
    <source>
        <dbReference type="Proteomes" id="UP001652641"/>
    </source>
</evidence>
<evidence type="ECO:0000256" key="18">
    <source>
        <dbReference type="ARBA" id="ARBA00048804"/>
    </source>
</evidence>
<evidence type="ECO:0000256" key="7">
    <source>
        <dbReference type="ARBA" id="ARBA00022837"/>
    </source>
</evidence>
<dbReference type="PROSITE" id="PS50920">
    <property type="entry name" value="SOLCAR"/>
    <property type="match status" value="3"/>
</dbReference>
<evidence type="ECO:0000256" key="15">
    <source>
        <dbReference type="ARBA" id="ARBA00047352"/>
    </source>
</evidence>
<dbReference type="SUPFAM" id="SSF103506">
    <property type="entry name" value="Mitochondrial carrier"/>
    <property type="match status" value="1"/>
</dbReference>
<evidence type="ECO:0000256" key="16">
    <source>
        <dbReference type="ARBA" id="ARBA00048314"/>
    </source>
</evidence>
<comment type="similarity">
    <text evidence="2 22">Belongs to the mitochondrial carrier (TC 2.A.29) family.</text>
</comment>
<feature type="domain" description="EF-hand" evidence="23">
    <location>
        <begin position="119"/>
        <end position="154"/>
    </location>
</feature>
<dbReference type="SMART" id="SM00054">
    <property type="entry name" value="EFh"/>
    <property type="match status" value="3"/>
</dbReference>
<proteinExistence type="inferred from homology"/>
<evidence type="ECO:0000256" key="6">
    <source>
        <dbReference type="ARBA" id="ARBA00022737"/>
    </source>
</evidence>
<keyword evidence="24" id="KW-1185">Reference proteome</keyword>
<dbReference type="PANTHER" id="PTHR24089">
    <property type="entry name" value="SOLUTE CARRIER FAMILY 25"/>
    <property type="match status" value="1"/>
</dbReference>
<evidence type="ECO:0000259" key="23">
    <source>
        <dbReference type="PROSITE" id="PS50222"/>
    </source>
</evidence>
<comment type="catalytic activity">
    <reaction evidence="20">
        <text>dADP(in) + ADP(out) = dADP(out) + ADP(in)</text>
        <dbReference type="Rhea" id="RHEA:72855"/>
        <dbReference type="ChEBI" id="CHEBI:57667"/>
        <dbReference type="ChEBI" id="CHEBI:456216"/>
    </reaction>
</comment>
<dbReference type="Gene3D" id="1.50.40.10">
    <property type="entry name" value="Mitochondrial carrier domain"/>
    <property type="match status" value="1"/>
</dbReference>
<feature type="domain" description="EF-hand" evidence="23">
    <location>
        <begin position="155"/>
        <end position="190"/>
    </location>
</feature>
<dbReference type="InterPro" id="IPR023395">
    <property type="entry name" value="MCP_dom_sf"/>
</dbReference>
<keyword evidence="5" id="KW-0479">Metal-binding</keyword>
<dbReference type="PROSITE" id="PS00018">
    <property type="entry name" value="EF_HAND_1"/>
    <property type="match status" value="1"/>
</dbReference>
<dbReference type="RefSeq" id="XP_025852242.2">
    <property type="nucleotide sequence ID" value="XM_025996457.2"/>
</dbReference>
<feature type="repeat" description="Solcar" evidence="21">
    <location>
        <begin position="224"/>
        <end position="308"/>
    </location>
</feature>
<dbReference type="CDD" id="cd00051">
    <property type="entry name" value="EFh"/>
    <property type="match status" value="1"/>
</dbReference>
<accession>A0A3Q7RYY3</accession>
<dbReference type="InterPro" id="IPR018247">
    <property type="entry name" value="EF_Hand_1_Ca_BS"/>
</dbReference>
<organism evidence="24 25">
    <name type="scientific">Vulpes vulpes</name>
    <name type="common">Red fox</name>
    <dbReference type="NCBI Taxonomy" id="9627"/>
    <lineage>
        <taxon>Eukaryota</taxon>
        <taxon>Metazoa</taxon>
        <taxon>Chordata</taxon>
        <taxon>Craniata</taxon>
        <taxon>Vertebrata</taxon>
        <taxon>Euteleostomi</taxon>
        <taxon>Mammalia</taxon>
        <taxon>Eutheria</taxon>
        <taxon>Laurasiatheria</taxon>
        <taxon>Carnivora</taxon>
        <taxon>Caniformia</taxon>
        <taxon>Canidae</taxon>
        <taxon>Vulpes</taxon>
    </lineage>
</organism>
<evidence type="ECO:0000256" key="5">
    <source>
        <dbReference type="ARBA" id="ARBA00022723"/>
    </source>
</evidence>
<dbReference type="GO" id="GO:0005743">
    <property type="term" value="C:mitochondrial inner membrane"/>
    <property type="evidence" value="ECO:0007669"/>
    <property type="project" value="UniProtKB-SubCell"/>
</dbReference>
<dbReference type="GeneID" id="112918362"/>
<keyword evidence="4 21" id="KW-0812">Transmembrane</keyword>
<evidence type="ECO:0000256" key="21">
    <source>
        <dbReference type="PROSITE-ProRule" id="PRU00282"/>
    </source>
</evidence>
<evidence type="ECO:0000256" key="17">
    <source>
        <dbReference type="ARBA" id="ARBA00048433"/>
    </source>
</evidence>
<evidence type="ECO:0000256" key="3">
    <source>
        <dbReference type="ARBA" id="ARBA00022448"/>
    </source>
</evidence>
<evidence type="ECO:0000256" key="4">
    <source>
        <dbReference type="ARBA" id="ARBA00022692"/>
    </source>
</evidence>
<comment type="subcellular location">
    <subcellularLocation>
        <location evidence="1">Mitochondrion inner membrane</location>
        <topology evidence="1">Multi-pass membrane protein</topology>
    </subcellularLocation>
</comment>
<dbReference type="Proteomes" id="UP001652641">
    <property type="component" value="Chromosome 3"/>
</dbReference>
<evidence type="ECO:0000256" key="13">
    <source>
        <dbReference type="ARBA" id="ARBA00036630"/>
    </source>
</evidence>
<dbReference type="InterPro" id="IPR002067">
    <property type="entry name" value="MCP"/>
</dbReference>
<protein>
    <submittedName>
        <fullName evidence="25">Mitochondrial adenyl nucleotide antiporter SLC25A24-like</fullName>
    </submittedName>
</protein>
<keyword evidence="6" id="KW-0677">Repeat</keyword>
<comment type="catalytic activity">
    <reaction evidence="12">
        <text>3'-AMP(in) + ADP(out) + H(+)(out) = 3'-AMP(out) + ADP(in) + H(+)(in)</text>
        <dbReference type="Rhea" id="RHEA:73679"/>
        <dbReference type="ChEBI" id="CHEBI:15378"/>
        <dbReference type="ChEBI" id="CHEBI:60880"/>
        <dbReference type="ChEBI" id="CHEBI:456216"/>
    </reaction>
</comment>
<name>A0A3Q7RYY3_VULVU</name>
<evidence type="ECO:0000256" key="12">
    <source>
        <dbReference type="ARBA" id="ARBA00036310"/>
    </source>
</evidence>
<dbReference type="Gene3D" id="1.10.238.10">
    <property type="entry name" value="EF-hand"/>
    <property type="match status" value="2"/>
</dbReference>
<dbReference type="PRINTS" id="PR00926">
    <property type="entry name" value="MITOCARRIER"/>
</dbReference>
<evidence type="ECO:0000256" key="14">
    <source>
        <dbReference type="ARBA" id="ARBA00036908"/>
    </source>
</evidence>
<evidence type="ECO:0000256" key="11">
    <source>
        <dbReference type="ARBA" id="ARBA00036289"/>
    </source>
</evidence>
<feature type="repeat" description="Solcar" evidence="21">
    <location>
        <begin position="411"/>
        <end position="498"/>
    </location>
</feature>
<evidence type="ECO:0000256" key="20">
    <source>
        <dbReference type="ARBA" id="ARBA00049234"/>
    </source>
</evidence>
<feature type="repeat" description="Solcar" evidence="21">
    <location>
        <begin position="316"/>
        <end position="401"/>
    </location>
</feature>
<dbReference type="GO" id="GO:0055085">
    <property type="term" value="P:transmembrane transport"/>
    <property type="evidence" value="ECO:0007669"/>
    <property type="project" value="InterPro"/>
</dbReference>
<comment type="catalytic activity">
    <reaction evidence="17">
        <text>dAMP(in) + ADP(out) + H(+)(out) = dAMP(out) + ADP(in) + H(+)(in)</text>
        <dbReference type="Rhea" id="RHEA:73675"/>
        <dbReference type="ChEBI" id="CHEBI:15378"/>
        <dbReference type="ChEBI" id="CHEBI:58245"/>
        <dbReference type="ChEBI" id="CHEBI:456216"/>
    </reaction>
</comment>
<keyword evidence="3 22" id="KW-0813">Transport</keyword>
<reference evidence="25" key="2">
    <citation type="submission" date="2025-08" db="UniProtKB">
        <authorList>
            <consortium name="RefSeq"/>
        </authorList>
    </citation>
    <scope>IDENTIFICATION</scope>
    <source>
        <tissue evidence="25">Cell line</tissue>
    </source>
</reference>
<feature type="domain" description="EF-hand" evidence="23">
    <location>
        <begin position="19"/>
        <end position="54"/>
    </location>
</feature>
<comment type="catalytic activity">
    <reaction evidence="18">
        <text>Mg(2+)(in) + ADP(out) + ATP(in) + H(+)(out) = Mg(2+)(out) + ADP(in) + ATP(out) + H(+)(in)</text>
        <dbReference type="Rhea" id="RHEA:73659"/>
        <dbReference type="ChEBI" id="CHEBI:15378"/>
        <dbReference type="ChEBI" id="CHEBI:18420"/>
        <dbReference type="ChEBI" id="CHEBI:30616"/>
        <dbReference type="ChEBI" id="CHEBI:456216"/>
    </reaction>
</comment>
<comment type="catalytic activity">
    <reaction evidence="19">
        <text>dADP(out) + phosphate(in) + H(+)(out) = dADP(in) + phosphate(out) + H(+)(in)</text>
        <dbReference type="Rhea" id="RHEA:73695"/>
        <dbReference type="ChEBI" id="CHEBI:15378"/>
        <dbReference type="ChEBI" id="CHEBI:43474"/>
        <dbReference type="ChEBI" id="CHEBI:57667"/>
    </reaction>
</comment>
<sequence>MLRRVWGFLLPTVAGQEDKSDRLFEELFRRLDHHGNGTVDITELQKELEAMSIPVGQEEEVGLGAFRPPAVGSAAGQLEPLGLGDGVETRMEGRILLKSVDINACNLLNLSTFMQYLKDNEKTMRWTFKSLDTNNDGVIDASEIIDALDLIGIHISEEEAVKILERMDIDGSMTVDWDEWRKYFLFKPARNIREIAHHWNYITGIDMGERWTFHGLTDEERSSGLLGRYLLAGGIAGTCARTCTAPLERLKTLMQVLEAKNVKIINHFIEMVKEGGVISLWRGNGVHVLKIAPETAVKVWSYEQYKKFLSSEGTKLETFEQFASASLAGATAQSFIYPLEVLKTNLAVSRTGQYSGILDCARKIWKFERVTGFYKGCVPSLLAVIPYVGIDFTIYELLKTHYLLNTDTEGPGLLTLIGYNAFSNFCGQFISYPLHLVRTRMQVQGIMGGPQLNMISVFRQIYKSRGVMRFFRGMTPNFLKLLPSVCINCMVYESIKPLLEIA</sequence>
<evidence type="ECO:0000256" key="9">
    <source>
        <dbReference type="ARBA" id="ARBA00023136"/>
    </source>
</evidence>
<reference key="1">
    <citation type="submission" date="2019-01" db="UniProtKB">
        <authorList>
            <consortium name="RefSeq"/>
        </authorList>
    </citation>
    <scope>IDENTIFICATION</scope>
</reference>
<evidence type="ECO:0000256" key="10">
    <source>
        <dbReference type="ARBA" id="ARBA00036282"/>
    </source>
</evidence>
<gene>
    <name evidence="25" type="primary">LOC112918362</name>
</gene>
<dbReference type="KEGG" id="vvp:112918362"/>
<dbReference type="InterPro" id="IPR002048">
    <property type="entry name" value="EF_hand_dom"/>
</dbReference>
<evidence type="ECO:0000256" key="8">
    <source>
        <dbReference type="ARBA" id="ARBA00022989"/>
    </source>
</evidence>
<dbReference type="InterPro" id="IPR011992">
    <property type="entry name" value="EF-hand-dom_pair"/>
</dbReference>
<dbReference type="GO" id="GO:0005509">
    <property type="term" value="F:calcium ion binding"/>
    <property type="evidence" value="ECO:0007669"/>
    <property type="project" value="InterPro"/>
</dbReference>
<dbReference type="PROSITE" id="PS50222">
    <property type="entry name" value="EF_HAND_2"/>
    <property type="match status" value="3"/>
</dbReference>
<comment type="catalytic activity">
    <reaction evidence="11">
        <text>3'-AMP(out) + phosphate(in) = 3'-AMP(in) + phosphate(out)</text>
        <dbReference type="Rhea" id="RHEA:73691"/>
        <dbReference type="ChEBI" id="CHEBI:43474"/>
        <dbReference type="ChEBI" id="CHEBI:60880"/>
    </reaction>
</comment>
<dbReference type="Pfam" id="PF13499">
    <property type="entry name" value="EF-hand_7"/>
    <property type="match status" value="1"/>
</dbReference>
<keyword evidence="7" id="KW-0106">Calcium</keyword>
<keyword evidence="9 21" id="KW-0472">Membrane</keyword>
<evidence type="ECO:0000256" key="22">
    <source>
        <dbReference type="RuleBase" id="RU000488"/>
    </source>
</evidence>
<comment type="catalytic activity">
    <reaction evidence="13">
        <text>ADP(out) + diphosphate(in) = ADP(in) + diphosphate(out)</text>
        <dbReference type="Rhea" id="RHEA:73671"/>
        <dbReference type="ChEBI" id="CHEBI:33019"/>
        <dbReference type="ChEBI" id="CHEBI:456216"/>
    </reaction>
</comment>
<comment type="catalytic activity">
    <reaction evidence="10">
        <text>dAMP(out) + phosphate(in) = dAMP(in) + phosphate(out)</text>
        <dbReference type="Rhea" id="RHEA:73687"/>
        <dbReference type="ChEBI" id="CHEBI:43474"/>
        <dbReference type="ChEBI" id="CHEBI:58245"/>
    </reaction>
</comment>
<evidence type="ECO:0000256" key="19">
    <source>
        <dbReference type="ARBA" id="ARBA00048844"/>
    </source>
</evidence>
<comment type="catalytic activity">
    <reaction evidence="16">
        <text>phosphate(in) + ATP(out) + 2 H(+)(out) = phosphate(out) + ATP(in) + 2 H(+)(in)</text>
        <dbReference type="Rhea" id="RHEA:72035"/>
        <dbReference type="ChEBI" id="CHEBI:15378"/>
        <dbReference type="ChEBI" id="CHEBI:30616"/>
        <dbReference type="ChEBI" id="CHEBI:43474"/>
    </reaction>
</comment>
<evidence type="ECO:0000256" key="1">
    <source>
        <dbReference type="ARBA" id="ARBA00004448"/>
    </source>
</evidence>
<dbReference type="SUPFAM" id="SSF47473">
    <property type="entry name" value="EF-hand"/>
    <property type="match status" value="1"/>
</dbReference>
<comment type="catalytic activity">
    <reaction evidence="15">
        <text>ADP(out) + phosphate(in) + H(+)(out) = ADP(in) + phosphate(out) + H(+)(in)</text>
        <dbReference type="Rhea" id="RHEA:65844"/>
        <dbReference type="ChEBI" id="CHEBI:15378"/>
        <dbReference type="ChEBI" id="CHEBI:43474"/>
        <dbReference type="ChEBI" id="CHEBI:456216"/>
    </reaction>
</comment>